<feature type="compositionally biased region" description="Low complexity" evidence="1">
    <location>
        <begin position="10"/>
        <end position="25"/>
    </location>
</feature>
<reference evidence="2" key="1">
    <citation type="journal article" date="2019" name="Science">
        <title>Mutation of a bHLH transcription factor allowed almond domestication.</title>
        <authorList>
            <person name="Sanchez-Perez R."/>
            <person name="Pavan S."/>
            <person name="Mazzeo R."/>
            <person name="Moldovan C."/>
            <person name="Aiese Cigliano R."/>
            <person name="Del Cueto J."/>
            <person name="Ricciardi F."/>
            <person name="Lotti C."/>
            <person name="Ricciardi L."/>
            <person name="Dicenta F."/>
            <person name="Lopez-Marques R.L."/>
            <person name="Lindberg Moller B."/>
        </authorList>
    </citation>
    <scope>NUCLEOTIDE SEQUENCE</scope>
</reference>
<evidence type="ECO:0000256" key="1">
    <source>
        <dbReference type="SAM" id="MobiDB-lite"/>
    </source>
</evidence>
<protein>
    <submittedName>
        <fullName evidence="2">Early nodulin-like protein 7</fullName>
    </submittedName>
</protein>
<sequence>MVPPITPLLSKANSSASSTSSADASYNRVTPISKKKIQRRCQKSSVYLSSIKKTKKHFFKSCSNENESEKMVATKSMEEIVSDSEIYQSLA</sequence>
<feature type="region of interest" description="Disordered" evidence="1">
    <location>
        <begin position="1"/>
        <end position="31"/>
    </location>
</feature>
<accession>A0A5H2XQY2</accession>
<dbReference type="EMBL" id="AP021121">
    <property type="protein sequence ID" value="BBN69159.1"/>
    <property type="molecule type" value="Genomic_DNA"/>
</dbReference>
<dbReference type="AlphaFoldDB" id="A0A5H2XQY2"/>
<gene>
    <name evidence="2" type="ORF">Prudu_784S000100</name>
</gene>
<organism evidence="2">
    <name type="scientific">Prunus dulcis</name>
    <name type="common">Almond</name>
    <name type="synonym">Amygdalus dulcis</name>
    <dbReference type="NCBI Taxonomy" id="3755"/>
    <lineage>
        <taxon>Eukaryota</taxon>
        <taxon>Viridiplantae</taxon>
        <taxon>Streptophyta</taxon>
        <taxon>Embryophyta</taxon>
        <taxon>Tracheophyta</taxon>
        <taxon>Spermatophyta</taxon>
        <taxon>Magnoliopsida</taxon>
        <taxon>eudicotyledons</taxon>
        <taxon>Gunneridae</taxon>
        <taxon>Pentapetalae</taxon>
        <taxon>rosids</taxon>
        <taxon>fabids</taxon>
        <taxon>Rosales</taxon>
        <taxon>Rosaceae</taxon>
        <taxon>Amygdaloideae</taxon>
        <taxon>Amygdaleae</taxon>
        <taxon>Prunus</taxon>
    </lineage>
</organism>
<evidence type="ECO:0000313" key="2">
    <source>
        <dbReference type="EMBL" id="BBN69159.1"/>
    </source>
</evidence>
<proteinExistence type="predicted"/>
<name>A0A5H2XQY2_PRUDU</name>